<dbReference type="AlphaFoldDB" id="A0A9P0CAY6"/>
<dbReference type="FunFam" id="1.20.1250.20:FF:000049">
    <property type="entry name" value="Solute carrier family 15 member 2"/>
    <property type="match status" value="1"/>
</dbReference>
<feature type="transmembrane region" description="Helical" evidence="11">
    <location>
        <begin position="314"/>
        <end position="335"/>
    </location>
</feature>
<name>A0A9P0CAY6_BEMTA</name>
<evidence type="ECO:0000256" key="7">
    <source>
        <dbReference type="ARBA" id="ARBA00022989"/>
    </source>
</evidence>
<dbReference type="GO" id="GO:0015031">
    <property type="term" value="P:protein transport"/>
    <property type="evidence" value="ECO:0007669"/>
    <property type="project" value="UniProtKB-KW"/>
</dbReference>
<evidence type="ECO:0000256" key="8">
    <source>
        <dbReference type="ARBA" id="ARBA00023136"/>
    </source>
</evidence>
<feature type="transmembrane region" description="Helical" evidence="11">
    <location>
        <begin position="186"/>
        <end position="206"/>
    </location>
</feature>
<feature type="transmembrane region" description="Helical" evidence="11">
    <location>
        <begin position="347"/>
        <end position="366"/>
    </location>
</feature>
<keyword evidence="13" id="KW-1185">Reference proteome</keyword>
<gene>
    <name evidence="12" type="ORF">BEMITA_LOCUS2811</name>
</gene>
<evidence type="ECO:0000256" key="11">
    <source>
        <dbReference type="SAM" id="Phobius"/>
    </source>
</evidence>
<feature type="compositionally biased region" description="Basic and acidic residues" evidence="10">
    <location>
        <begin position="699"/>
        <end position="717"/>
    </location>
</feature>
<dbReference type="InterPro" id="IPR018456">
    <property type="entry name" value="PTR2_symporter_CS"/>
</dbReference>
<evidence type="ECO:0000256" key="6">
    <source>
        <dbReference type="ARBA" id="ARBA00022927"/>
    </source>
</evidence>
<dbReference type="PROSITE" id="PS01022">
    <property type="entry name" value="PTR2_1"/>
    <property type="match status" value="1"/>
</dbReference>
<dbReference type="GO" id="GO:0006857">
    <property type="term" value="P:oligopeptide transport"/>
    <property type="evidence" value="ECO:0007669"/>
    <property type="project" value="InterPro"/>
</dbReference>
<feature type="transmembrane region" description="Helical" evidence="11">
    <location>
        <begin position="84"/>
        <end position="105"/>
    </location>
</feature>
<evidence type="ECO:0000256" key="10">
    <source>
        <dbReference type="SAM" id="MobiDB-lite"/>
    </source>
</evidence>
<sequence>MEDPAAKKLKYPKSVFFIISNEFCERFSYYGMRTVLALYLNKVLLYSEDDATVLYHGFTFLCYFFPLVGGIIADSFLGKFKTIFYLSLVYALGNIVLSTASATVLNLPTRAMSILGLVLIAIGTGGIKPCVSAFGGDQFVLPQQERQLQQFFSIFYFSINAGSVISTFITPIFREDVQCLGMKTCYPLAFGVPALLMVASLCIFVAGKPFYTTKDPEGNIIVHVFKCVSYALRNKFCGKASGSRDHWLDHADDKFEAKLIGDIKALFKILYLLLPLPFFWALFDQQGSRWTFQATLMDGTVTPWWTIKPDQMQILNPMLILIFIPLFETVVYPVLQNVGIKRPLQKIGLGGFLTAVAFLISAIVEYKLEPSYPIMPTDTTGHLRVLNSYDCEMIMEPPILGNSKIDPYSALELINVPVNNTAQISTTIRFNYDSLQCNIKKDSYGPWKGNLILQQHQSITYTSFPSFPFPIFQSVTYIFQSIVPQTLTLQRLKQYDDLEKSENGKPKLTLLNSGALSGKVSLMNENTGSFSFELSPKQLSTDTSEVDPGKYLVTVNGLTVQPPIEVKSGGVYYLLIQKDGEKVSTQINTLTRPATLHMAWLLPQIIIITASEILFSITGLEFSYSQAPKSMKSLISSVWLLTVAFGNVFVVIISEAKFFDRRVYEFLLYTVLMVLDMLIFVWMSLSYQYRKSEEDESTDEKHMNGHGQDNRMHVADN</sequence>
<feature type="region of interest" description="Disordered" evidence="10">
    <location>
        <begin position="696"/>
        <end position="717"/>
    </location>
</feature>
<dbReference type="Pfam" id="PF00854">
    <property type="entry name" value="PTR2"/>
    <property type="match status" value="2"/>
</dbReference>
<comment type="subcellular location">
    <subcellularLocation>
        <location evidence="1">Membrane</location>
        <topology evidence="1">Multi-pass membrane protein</topology>
    </subcellularLocation>
</comment>
<dbReference type="InterPro" id="IPR036259">
    <property type="entry name" value="MFS_trans_sf"/>
</dbReference>
<dbReference type="Proteomes" id="UP001152759">
    <property type="component" value="Chromosome 10"/>
</dbReference>
<dbReference type="CDD" id="cd17347">
    <property type="entry name" value="MFS_SLC15A1_2_like"/>
    <property type="match status" value="1"/>
</dbReference>
<feature type="transmembrane region" description="Helical" evidence="11">
    <location>
        <begin position="634"/>
        <end position="654"/>
    </location>
</feature>
<protein>
    <recommendedName>
        <fullName evidence="9">Oligopeptide transporter 1</fullName>
    </recommendedName>
</protein>
<proteinExistence type="inferred from homology"/>
<dbReference type="GO" id="GO:0022857">
    <property type="term" value="F:transmembrane transporter activity"/>
    <property type="evidence" value="ECO:0007669"/>
    <property type="project" value="InterPro"/>
</dbReference>
<evidence type="ECO:0000256" key="1">
    <source>
        <dbReference type="ARBA" id="ARBA00004141"/>
    </source>
</evidence>
<feature type="transmembrane region" description="Helical" evidence="11">
    <location>
        <begin position="598"/>
        <end position="622"/>
    </location>
</feature>
<evidence type="ECO:0000256" key="3">
    <source>
        <dbReference type="ARBA" id="ARBA00022448"/>
    </source>
</evidence>
<dbReference type="PANTHER" id="PTHR11654">
    <property type="entry name" value="OLIGOPEPTIDE TRANSPORTER-RELATED"/>
    <property type="match status" value="1"/>
</dbReference>
<evidence type="ECO:0000313" key="12">
    <source>
        <dbReference type="EMBL" id="CAH0762701.1"/>
    </source>
</evidence>
<keyword evidence="6" id="KW-0653">Protein transport</keyword>
<keyword evidence="7 11" id="KW-1133">Transmembrane helix</keyword>
<reference evidence="12" key="1">
    <citation type="submission" date="2021-12" db="EMBL/GenBank/DDBJ databases">
        <authorList>
            <person name="King R."/>
        </authorList>
    </citation>
    <scope>NUCLEOTIDE SEQUENCE</scope>
</reference>
<keyword evidence="5" id="KW-0571">Peptide transport</keyword>
<evidence type="ECO:0000256" key="9">
    <source>
        <dbReference type="ARBA" id="ARBA00078114"/>
    </source>
</evidence>
<evidence type="ECO:0000256" key="2">
    <source>
        <dbReference type="ARBA" id="ARBA00005982"/>
    </source>
</evidence>
<feature type="transmembrane region" description="Helical" evidence="11">
    <location>
        <begin position="111"/>
        <end position="131"/>
    </location>
</feature>
<feature type="transmembrane region" description="Helical" evidence="11">
    <location>
        <begin position="666"/>
        <end position="685"/>
    </location>
</feature>
<keyword evidence="8 11" id="KW-0472">Membrane</keyword>
<dbReference type="InterPro" id="IPR000109">
    <property type="entry name" value="POT_fam"/>
</dbReference>
<organism evidence="12 13">
    <name type="scientific">Bemisia tabaci</name>
    <name type="common">Sweetpotato whitefly</name>
    <name type="synonym">Aleurodes tabaci</name>
    <dbReference type="NCBI Taxonomy" id="7038"/>
    <lineage>
        <taxon>Eukaryota</taxon>
        <taxon>Metazoa</taxon>
        <taxon>Ecdysozoa</taxon>
        <taxon>Arthropoda</taxon>
        <taxon>Hexapoda</taxon>
        <taxon>Insecta</taxon>
        <taxon>Pterygota</taxon>
        <taxon>Neoptera</taxon>
        <taxon>Paraneoptera</taxon>
        <taxon>Hemiptera</taxon>
        <taxon>Sternorrhyncha</taxon>
        <taxon>Aleyrodoidea</taxon>
        <taxon>Aleyrodidae</taxon>
        <taxon>Aleyrodinae</taxon>
        <taxon>Bemisia</taxon>
    </lineage>
</organism>
<comment type="similarity">
    <text evidence="2">Belongs to the major facilitator superfamily. Proton-dependent oligopeptide transporter (POT/PTR) (TC 2.A.17) family.</text>
</comment>
<keyword evidence="3" id="KW-0813">Transport</keyword>
<keyword evidence="4 11" id="KW-0812">Transmembrane</keyword>
<evidence type="ECO:0000313" key="13">
    <source>
        <dbReference type="Proteomes" id="UP001152759"/>
    </source>
</evidence>
<dbReference type="Gene3D" id="1.20.1250.20">
    <property type="entry name" value="MFS general substrate transporter like domains"/>
    <property type="match status" value="2"/>
</dbReference>
<dbReference type="EMBL" id="OU963871">
    <property type="protein sequence ID" value="CAH0762701.1"/>
    <property type="molecule type" value="Genomic_DNA"/>
</dbReference>
<dbReference type="GO" id="GO:0016020">
    <property type="term" value="C:membrane"/>
    <property type="evidence" value="ECO:0007669"/>
    <property type="project" value="UniProtKB-SubCell"/>
</dbReference>
<accession>A0A9P0CAY6</accession>
<evidence type="ECO:0000256" key="5">
    <source>
        <dbReference type="ARBA" id="ARBA00022856"/>
    </source>
</evidence>
<dbReference type="SUPFAM" id="SSF103473">
    <property type="entry name" value="MFS general substrate transporter"/>
    <property type="match status" value="1"/>
</dbReference>
<evidence type="ECO:0000256" key="4">
    <source>
        <dbReference type="ARBA" id="ARBA00022692"/>
    </source>
</evidence>
<feature type="transmembrane region" description="Helical" evidence="11">
    <location>
        <begin position="53"/>
        <end position="72"/>
    </location>
</feature>
<feature type="transmembrane region" description="Helical" evidence="11">
    <location>
        <begin position="151"/>
        <end position="174"/>
    </location>
</feature>